<gene>
    <name evidence="2" type="ORF">Lrub_1715</name>
</gene>
<evidence type="ECO:0000313" key="2">
    <source>
        <dbReference type="EMBL" id="KTD46793.1"/>
    </source>
</evidence>
<reference evidence="2 3" key="1">
    <citation type="submission" date="2015-11" db="EMBL/GenBank/DDBJ databases">
        <title>Genomic analysis of 38 Legionella species identifies large and diverse effector repertoires.</title>
        <authorList>
            <person name="Burstein D."/>
            <person name="Amaro F."/>
            <person name="Zusman T."/>
            <person name="Lifshitz Z."/>
            <person name="Cohen O."/>
            <person name="Gilbert J.A."/>
            <person name="Pupko T."/>
            <person name="Shuman H.A."/>
            <person name="Segal G."/>
        </authorList>
    </citation>
    <scope>NUCLEOTIDE SEQUENCE [LARGE SCALE GENOMIC DNA]</scope>
    <source>
        <strain evidence="2 3">WA-270A-C2</strain>
    </source>
</reference>
<organism evidence="2 3">
    <name type="scientific">Legionella rubrilucens</name>
    <dbReference type="NCBI Taxonomy" id="458"/>
    <lineage>
        <taxon>Bacteria</taxon>
        <taxon>Pseudomonadati</taxon>
        <taxon>Pseudomonadota</taxon>
        <taxon>Gammaproteobacteria</taxon>
        <taxon>Legionellales</taxon>
        <taxon>Legionellaceae</taxon>
        <taxon>Legionella</taxon>
    </lineage>
</organism>
<dbReference type="Pfam" id="PF07879">
    <property type="entry name" value="PHB_acc_N"/>
    <property type="match status" value="1"/>
</dbReference>
<evidence type="ECO:0000313" key="3">
    <source>
        <dbReference type="Proteomes" id="UP000054608"/>
    </source>
</evidence>
<proteinExistence type="predicted"/>
<accession>A0A0W0XQB9</accession>
<feature type="domain" description="PHA accumulation regulator DNA-binding N-terminal" evidence="1">
    <location>
        <begin position="4"/>
        <end position="62"/>
    </location>
</feature>
<protein>
    <submittedName>
        <fullName evidence="2">Putative Polyhydroxyalkanoate synthesis repressor PhaR</fullName>
    </submittedName>
</protein>
<dbReference type="AlphaFoldDB" id="A0A0W0XQB9"/>
<dbReference type="Proteomes" id="UP000054608">
    <property type="component" value="Unassembled WGS sequence"/>
</dbReference>
<evidence type="ECO:0000259" key="1">
    <source>
        <dbReference type="Pfam" id="PF07879"/>
    </source>
</evidence>
<sequence length="135" mass="15919">MTRLIKKYKNRRLYDTEKSQYITVEELQRYIIDGIAFRVEDSVTNNDITNATLLQIFVEMESGASQFLSADMLKQLIVLANHPMSQSFKKMLEQLFVTMEKSLQGNPYLSDYKTTSDLWSQQMQQLLKQWQGFFK</sequence>
<dbReference type="PATRIC" id="fig|458.5.peg.1790"/>
<keyword evidence="3" id="KW-1185">Reference proteome</keyword>
<dbReference type="OrthoDB" id="9795345at2"/>
<dbReference type="RefSeq" id="WP_058531800.1">
    <property type="nucleotide sequence ID" value="NZ_CAAAIN010000005.1"/>
</dbReference>
<name>A0A0W0XQB9_9GAMM</name>
<dbReference type="EMBL" id="LNYT01000020">
    <property type="protein sequence ID" value="KTD46793.1"/>
    <property type="molecule type" value="Genomic_DNA"/>
</dbReference>
<comment type="caution">
    <text evidence="2">The sequence shown here is derived from an EMBL/GenBank/DDBJ whole genome shotgun (WGS) entry which is preliminary data.</text>
</comment>
<dbReference type="InterPro" id="IPR012909">
    <property type="entry name" value="PHA_DNA-bd_N"/>
</dbReference>
<dbReference type="STRING" id="458.Lrub_1715"/>